<dbReference type="PROSITE" id="PS51257">
    <property type="entry name" value="PROKAR_LIPOPROTEIN"/>
    <property type="match status" value="1"/>
</dbReference>
<sequence>MNNTYKFLNLAVILSMLIGLSGCMHDEIVDYASKDNQTLEDYFAANDIDYWKTKTLPSGGVYITPEIIGYPGQYTPSENESRIVEVNLDMRRFAQELMSDERFDDPDDLVTTVFLKDPNYAYSMNRGAICIGFYDEVLNMMLQNLQTKVDTFPRTYIPSYLAFGGTASSGIGLEFNDIVTAENMFITHVSYDSTQRVRYEKDSLVLKYAKDTLGTTDPDDEDLFTKSLEDGKGPDYIFKDLITAGDGAGKIQAGDTVKVRYEGKFLIQEWTLRNSATGPVLFDSNTAKDNKGEYIATPFQVIMYKSLADAQENNAFETVIDGWYKSILTMEEGEKATFVMPSQVCYWEIGDNAQVSDMFKTIRPFKPLAFEIEVVEVKRSNK</sequence>
<keyword evidence="4" id="KW-0413">Isomerase</keyword>
<dbReference type="RefSeq" id="WP_126616546.1">
    <property type="nucleotide sequence ID" value="NZ_CP034562.1"/>
</dbReference>
<evidence type="ECO:0000313" key="8">
    <source>
        <dbReference type="Proteomes" id="UP000267268"/>
    </source>
</evidence>
<name>A0A3S9P5Z6_9BACT</name>
<evidence type="ECO:0000256" key="4">
    <source>
        <dbReference type="PROSITE-ProRule" id="PRU00277"/>
    </source>
</evidence>
<evidence type="ECO:0000256" key="1">
    <source>
        <dbReference type="ARBA" id="ARBA00000971"/>
    </source>
</evidence>
<dbReference type="SUPFAM" id="SSF54534">
    <property type="entry name" value="FKBP-like"/>
    <property type="match status" value="1"/>
</dbReference>
<dbReference type="PROSITE" id="PS50059">
    <property type="entry name" value="FKBP_PPIASE"/>
    <property type="match status" value="1"/>
</dbReference>
<dbReference type="Pfam" id="PF00254">
    <property type="entry name" value="FKBP_C"/>
    <property type="match status" value="1"/>
</dbReference>
<protein>
    <recommendedName>
        <fullName evidence="2 4">peptidylprolyl isomerase</fullName>
        <ecNumber evidence="2 4">5.2.1.8</ecNumber>
    </recommendedName>
</protein>
<organism evidence="7 8">
    <name type="scientific">Flammeovirga pectinis</name>
    <dbReference type="NCBI Taxonomy" id="2494373"/>
    <lineage>
        <taxon>Bacteria</taxon>
        <taxon>Pseudomonadati</taxon>
        <taxon>Bacteroidota</taxon>
        <taxon>Cytophagia</taxon>
        <taxon>Cytophagales</taxon>
        <taxon>Flammeovirgaceae</taxon>
        <taxon>Flammeovirga</taxon>
    </lineage>
</organism>
<keyword evidence="3 4" id="KW-0697">Rotamase</keyword>
<evidence type="ECO:0000259" key="6">
    <source>
        <dbReference type="PROSITE" id="PS50059"/>
    </source>
</evidence>
<keyword evidence="8" id="KW-1185">Reference proteome</keyword>
<dbReference type="Gene3D" id="3.10.50.40">
    <property type="match status" value="1"/>
</dbReference>
<feature type="chain" id="PRO_5019513197" description="peptidylprolyl isomerase" evidence="5">
    <location>
        <begin position="27"/>
        <end position="382"/>
    </location>
</feature>
<evidence type="ECO:0000313" key="7">
    <source>
        <dbReference type="EMBL" id="AZQ63649.1"/>
    </source>
</evidence>
<feature type="signal peptide" evidence="5">
    <location>
        <begin position="1"/>
        <end position="26"/>
    </location>
</feature>
<keyword evidence="5" id="KW-0732">Signal</keyword>
<gene>
    <name evidence="7" type="ORF">EI427_15875</name>
</gene>
<dbReference type="OrthoDB" id="9814548at2"/>
<dbReference type="EC" id="5.2.1.8" evidence="2 4"/>
<dbReference type="EMBL" id="CP034562">
    <property type="protein sequence ID" value="AZQ63649.1"/>
    <property type="molecule type" value="Genomic_DNA"/>
</dbReference>
<dbReference type="InterPro" id="IPR001179">
    <property type="entry name" value="PPIase_FKBP_dom"/>
</dbReference>
<dbReference type="GO" id="GO:0003755">
    <property type="term" value="F:peptidyl-prolyl cis-trans isomerase activity"/>
    <property type="evidence" value="ECO:0007669"/>
    <property type="project" value="UniProtKB-KW"/>
</dbReference>
<reference evidence="7 8" key="1">
    <citation type="submission" date="2018-12" db="EMBL/GenBank/DDBJ databases">
        <title>Flammeovirga pectinis sp. nov., isolated from the gut of the Korean scallop, Patinopecten yessoensis.</title>
        <authorList>
            <person name="Bae J.-W."/>
            <person name="Jeong Y.-S."/>
            <person name="Kang W."/>
        </authorList>
    </citation>
    <scope>NUCLEOTIDE SEQUENCE [LARGE SCALE GENOMIC DNA]</scope>
    <source>
        <strain evidence="7 8">L12M1</strain>
    </source>
</reference>
<dbReference type="AlphaFoldDB" id="A0A3S9P5Z6"/>
<evidence type="ECO:0000256" key="3">
    <source>
        <dbReference type="ARBA" id="ARBA00023110"/>
    </source>
</evidence>
<dbReference type="Proteomes" id="UP000267268">
    <property type="component" value="Chromosome 1"/>
</dbReference>
<accession>A0A3S9P5Z6</accession>
<dbReference type="KEGG" id="fll:EI427_15875"/>
<evidence type="ECO:0000256" key="2">
    <source>
        <dbReference type="ARBA" id="ARBA00013194"/>
    </source>
</evidence>
<comment type="catalytic activity">
    <reaction evidence="1 4">
        <text>[protein]-peptidylproline (omega=180) = [protein]-peptidylproline (omega=0)</text>
        <dbReference type="Rhea" id="RHEA:16237"/>
        <dbReference type="Rhea" id="RHEA-COMP:10747"/>
        <dbReference type="Rhea" id="RHEA-COMP:10748"/>
        <dbReference type="ChEBI" id="CHEBI:83833"/>
        <dbReference type="ChEBI" id="CHEBI:83834"/>
        <dbReference type="EC" id="5.2.1.8"/>
    </reaction>
</comment>
<dbReference type="InterPro" id="IPR046357">
    <property type="entry name" value="PPIase_dom_sf"/>
</dbReference>
<evidence type="ECO:0000256" key="5">
    <source>
        <dbReference type="SAM" id="SignalP"/>
    </source>
</evidence>
<proteinExistence type="predicted"/>
<feature type="domain" description="PPIase FKBP-type" evidence="6">
    <location>
        <begin position="254"/>
        <end position="378"/>
    </location>
</feature>